<reference evidence="1" key="1">
    <citation type="journal article" date="2019" name="Sci. Rep.">
        <title>Draft genome of Tanacetum cinerariifolium, the natural source of mosquito coil.</title>
        <authorList>
            <person name="Yamashiro T."/>
            <person name="Shiraishi A."/>
            <person name="Satake H."/>
            <person name="Nakayama K."/>
        </authorList>
    </citation>
    <scope>NUCLEOTIDE SEQUENCE</scope>
</reference>
<gene>
    <name evidence="1" type="ORF">Tci_930999</name>
</gene>
<dbReference type="AlphaFoldDB" id="A0A699XKZ4"/>
<accession>A0A699XKZ4</accession>
<name>A0A699XKZ4_TANCI</name>
<proteinExistence type="predicted"/>
<feature type="non-terminal residue" evidence="1">
    <location>
        <position position="1"/>
    </location>
</feature>
<organism evidence="1">
    <name type="scientific">Tanacetum cinerariifolium</name>
    <name type="common">Dalmatian daisy</name>
    <name type="synonym">Chrysanthemum cinerariifolium</name>
    <dbReference type="NCBI Taxonomy" id="118510"/>
    <lineage>
        <taxon>Eukaryota</taxon>
        <taxon>Viridiplantae</taxon>
        <taxon>Streptophyta</taxon>
        <taxon>Embryophyta</taxon>
        <taxon>Tracheophyta</taxon>
        <taxon>Spermatophyta</taxon>
        <taxon>Magnoliopsida</taxon>
        <taxon>eudicotyledons</taxon>
        <taxon>Gunneridae</taxon>
        <taxon>Pentapetalae</taxon>
        <taxon>asterids</taxon>
        <taxon>campanulids</taxon>
        <taxon>Asterales</taxon>
        <taxon>Asteraceae</taxon>
        <taxon>Asteroideae</taxon>
        <taxon>Anthemideae</taxon>
        <taxon>Anthemidinae</taxon>
        <taxon>Tanacetum</taxon>
    </lineage>
</organism>
<dbReference type="EMBL" id="BKCJ011860369">
    <property type="protein sequence ID" value="GFD59030.1"/>
    <property type="molecule type" value="Genomic_DNA"/>
</dbReference>
<protein>
    <submittedName>
        <fullName evidence="1">Uncharacterized protein</fullName>
    </submittedName>
</protein>
<evidence type="ECO:0000313" key="1">
    <source>
        <dbReference type="EMBL" id="GFD59030.1"/>
    </source>
</evidence>
<sequence>LSRTLYGISEPHCGRNLCQHRWKDRARSFDFNLSSGYVPYCIYFLGIKEGQGL</sequence>
<comment type="caution">
    <text evidence="1">The sequence shown here is derived from an EMBL/GenBank/DDBJ whole genome shotgun (WGS) entry which is preliminary data.</text>
</comment>